<dbReference type="Pfam" id="PF13489">
    <property type="entry name" value="Methyltransf_23"/>
    <property type="match status" value="1"/>
</dbReference>
<proteinExistence type="predicted"/>
<evidence type="ECO:0000313" key="2">
    <source>
        <dbReference type="EMBL" id="KAL1297394.1"/>
    </source>
</evidence>
<reference evidence="2 3" key="1">
    <citation type="submission" date="2024-07" db="EMBL/GenBank/DDBJ databases">
        <title>Draft sequence of the Neodothiora populina.</title>
        <authorList>
            <person name="Drown D.D."/>
            <person name="Schuette U.S."/>
            <person name="Buechlein A.B."/>
            <person name="Rusch D.R."/>
            <person name="Winton L.W."/>
            <person name="Adams G.A."/>
        </authorList>
    </citation>
    <scope>NUCLEOTIDE SEQUENCE [LARGE SCALE GENOMIC DNA]</scope>
    <source>
        <strain evidence="2 3">CPC 39397</strain>
    </source>
</reference>
<dbReference type="SUPFAM" id="SSF53335">
    <property type="entry name" value="S-adenosyl-L-methionine-dependent methyltransferases"/>
    <property type="match status" value="1"/>
</dbReference>
<name>A0ABR3P3Z7_9PEZI</name>
<sequence length="342" mass="39250">MATPSDTQDNSSIDQTSIDHAREQSLEIDEHSDVDSALGDDTQSRTTSLTESIYNYRQEFGRTYHAYKDGQYVFPNDERESDRLDLQSHILNLTYRRLHFAPLEHPRHALDIGAGTGIWAMDFADLYPECQVIGIDLSPGQPAFVPPNLKFVIDDAEDEWIYDHKFDYVHCRLMAGCFADVEKLIEQAYNNLEPGGWLEFQDYGLPLKSSDGTLEGTSLQQWGELMCEAARKIGRPMGSEVSGRYSEWMQAAGFVDIEEKNFMWPSNTWPRDKYMKELGHWNMINITEGLEGFCLQLLTRGLGWQKEEIDILVAKVTADIKDRRIHAYYPMPVIWGRKPLHA</sequence>
<dbReference type="CDD" id="cd02440">
    <property type="entry name" value="AdoMet_MTases"/>
    <property type="match status" value="1"/>
</dbReference>
<evidence type="ECO:0000256" key="1">
    <source>
        <dbReference type="SAM" id="MobiDB-lite"/>
    </source>
</evidence>
<dbReference type="InterPro" id="IPR029063">
    <property type="entry name" value="SAM-dependent_MTases_sf"/>
</dbReference>
<protein>
    <recommendedName>
        <fullName evidence="4">S-adenosyl-L-methionine-dependent methyltransferase</fullName>
    </recommendedName>
</protein>
<evidence type="ECO:0008006" key="4">
    <source>
        <dbReference type="Google" id="ProtNLM"/>
    </source>
</evidence>
<keyword evidence="3" id="KW-1185">Reference proteome</keyword>
<dbReference type="Proteomes" id="UP001562354">
    <property type="component" value="Unassembled WGS sequence"/>
</dbReference>
<accession>A0ABR3P3Z7</accession>
<dbReference type="PANTHER" id="PTHR43591:SF102">
    <property type="entry name" value="S-ADENOSYL-L-METHIONINE-DEPENDENT METHYLTRANSFERASE"/>
    <property type="match status" value="1"/>
</dbReference>
<dbReference type="GeneID" id="95978630"/>
<evidence type="ECO:0000313" key="3">
    <source>
        <dbReference type="Proteomes" id="UP001562354"/>
    </source>
</evidence>
<organism evidence="2 3">
    <name type="scientific">Neodothiora populina</name>
    <dbReference type="NCBI Taxonomy" id="2781224"/>
    <lineage>
        <taxon>Eukaryota</taxon>
        <taxon>Fungi</taxon>
        <taxon>Dikarya</taxon>
        <taxon>Ascomycota</taxon>
        <taxon>Pezizomycotina</taxon>
        <taxon>Dothideomycetes</taxon>
        <taxon>Dothideomycetidae</taxon>
        <taxon>Dothideales</taxon>
        <taxon>Dothioraceae</taxon>
        <taxon>Neodothiora</taxon>
    </lineage>
</organism>
<comment type="caution">
    <text evidence="2">The sequence shown here is derived from an EMBL/GenBank/DDBJ whole genome shotgun (WGS) entry which is preliminary data.</text>
</comment>
<dbReference type="Gene3D" id="3.40.50.150">
    <property type="entry name" value="Vaccinia Virus protein VP39"/>
    <property type="match status" value="1"/>
</dbReference>
<feature type="region of interest" description="Disordered" evidence="1">
    <location>
        <begin position="1"/>
        <end position="45"/>
    </location>
</feature>
<dbReference type="PANTHER" id="PTHR43591">
    <property type="entry name" value="METHYLTRANSFERASE"/>
    <property type="match status" value="1"/>
</dbReference>
<gene>
    <name evidence="2" type="ORF">AAFC00_004930</name>
</gene>
<dbReference type="RefSeq" id="XP_069197076.1">
    <property type="nucleotide sequence ID" value="XM_069344644.1"/>
</dbReference>
<dbReference type="EMBL" id="JBFMKM010000016">
    <property type="protein sequence ID" value="KAL1297394.1"/>
    <property type="molecule type" value="Genomic_DNA"/>
</dbReference>
<feature type="compositionally biased region" description="Polar residues" evidence="1">
    <location>
        <begin position="1"/>
        <end position="16"/>
    </location>
</feature>
<feature type="compositionally biased region" description="Basic and acidic residues" evidence="1">
    <location>
        <begin position="17"/>
        <end position="34"/>
    </location>
</feature>